<reference evidence="1" key="1">
    <citation type="submission" date="2023-01" db="EMBL/GenBank/DDBJ databases">
        <title>Human gut microbiome strain richness.</title>
        <authorList>
            <person name="Chen-Liaw A."/>
        </authorList>
    </citation>
    <scope>NUCLEOTIDE SEQUENCE</scope>
    <source>
        <strain evidence="1">B1_m1001713B170214d0_201011</strain>
    </source>
</reference>
<dbReference type="AlphaFoldDB" id="A0AAW6AUE6"/>
<name>A0AAW6AUE6_CLOSY</name>
<gene>
    <name evidence="1" type="ORF">PM006_13305</name>
</gene>
<evidence type="ECO:0000313" key="1">
    <source>
        <dbReference type="EMBL" id="MDB2001179.1"/>
    </source>
</evidence>
<dbReference type="EMBL" id="JAQLGM010000033">
    <property type="protein sequence ID" value="MDB2001179.1"/>
    <property type="molecule type" value="Genomic_DNA"/>
</dbReference>
<accession>A0AAW6AUE6</accession>
<dbReference type="GeneID" id="61833885"/>
<dbReference type="Proteomes" id="UP001300871">
    <property type="component" value="Unassembled WGS sequence"/>
</dbReference>
<evidence type="ECO:0008006" key="3">
    <source>
        <dbReference type="Google" id="ProtNLM"/>
    </source>
</evidence>
<comment type="caution">
    <text evidence="1">The sequence shown here is derived from an EMBL/GenBank/DDBJ whole genome shotgun (WGS) entry which is preliminary data.</text>
</comment>
<sequence length="50" mass="5582">MPMYRLNIHYKEEDLQMIARAHITIAAVKHTANDCLESRMGDGPHGTSAS</sequence>
<protein>
    <recommendedName>
        <fullName evidence="3">Transposase</fullName>
    </recommendedName>
</protein>
<dbReference type="RefSeq" id="WP_009298912.1">
    <property type="nucleotide sequence ID" value="NZ_BAABZD010000001.1"/>
</dbReference>
<proteinExistence type="predicted"/>
<organism evidence="1 2">
    <name type="scientific">Clostridium symbiosum</name>
    <name type="common">Bacteroides symbiosus</name>
    <dbReference type="NCBI Taxonomy" id="1512"/>
    <lineage>
        <taxon>Bacteria</taxon>
        <taxon>Bacillati</taxon>
        <taxon>Bacillota</taxon>
        <taxon>Clostridia</taxon>
        <taxon>Lachnospirales</taxon>
        <taxon>Lachnospiraceae</taxon>
        <taxon>Otoolea</taxon>
    </lineage>
</organism>
<evidence type="ECO:0000313" key="2">
    <source>
        <dbReference type="Proteomes" id="UP001300871"/>
    </source>
</evidence>